<evidence type="ECO:0000313" key="2">
    <source>
        <dbReference type="Proteomes" id="UP000221376"/>
    </source>
</evidence>
<proteinExistence type="predicted"/>
<evidence type="ECO:0000313" key="1">
    <source>
        <dbReference type="EMBL" id="AME18080.1"/>
    </source>
</evidence>
<dbReference type="EMBL" id="KU204984">
    <property type="protein sequence ID" value="AME18080.1"/>
    <property type="molecule type" value="Genomic_DNA"/>
</dbReference>
<dbReference type="Pfam" id="PF11672">
    <property type="entry name" value="DUF3268"/>
    <property type="match status" value="1"/>
</dbReference>
<name>A0A125SA84_9CAUD</name>
<accession>A0A125SA84</accession>
<dbReference type="Proteomes" id="UP000221376">
    <property type="component" value="Segment"/>
</dbReference>
<sequence>MVSLRPYNYRKRFADWREPPTACDCCGDDLVVLVGNEVVYGRECGDWPMIYLCMACGAFVGCHPRSVYPLGLMADDETRSLRRALHAMIDPTWKSGLRSRGEVYGLMAGLMGFGPERRFHVGELTREECLRANEVFRAWETAVDFADPPR</sequence>
<reference evidence="1" key="1">
    <citation type="submission" date="2016-06" db="EMBL/GenBank/DDBJ databases">
        <title>Complete Genome Sequence of Pseudomonas aeruginosa Phage AAT-1.</title>
        <authorList>
            <person name="Andrade-Dominguez A."/>
            <person name="Kolter R."/>
        </authorList>
    </citation>
    <scope>NUCLEOTIDE SEQUENCE [LARGE SCALE GENOMIC DNA]</scope>
</reference>
<organism evidence="1 2">
    <name type="scientific">Pseudomonas phage AAT-1</name>
    <dbReference type="NCBI Taxonomy" id="1775248"/>
    <lineage>
        <taxon>Viruses</taxon>
        <taxon>Duplodnaviria</taxon>
        <taxon>Heunggongvirae</taxon>
        <taxon>Uroviricota</taxon>
        <taxon>Caudoviricetes</taxon>
        <taxon>Mesyanzhinovviridae</taxon>
        <taxon>Bradleyvirinae</taxon>
        <taxon>Pamexvirus</taxon>
        <taxon>Pamexvirus AAT1</taxon>
    </lineage>
</organism>
<keyword evidence="2" id="KW-1185">Reference proteome</keyword>
<gene>
    <name evidence="1" type="ORF">AAT1_02054</name>
</gene>
<dbReference type="InterPro" id="IPR021686">
    <property type="entry name" value="DUF3268"/>
</dbReference>
<protein>
    <submittedName>
        <fullName evidence="1">Uncharacterized protein</fullName>
    </submittedName>
</protein>